<keyword evidence="2 4" id="KW-0808">Transferase</keyword>
<dbReference type="GO" id="GO:0006793">
    <property type="term" value="P:phosphorus metabolic process"/>
    <property type="evidence" value="ECO:0007669"/>
    <property type="project" value="InterPro"/>
</dbReference>
<dbReference type="OrthoDB" id="9775224at2"/>
<feature type="compositionally biased region" description="Basic and acidic residues" evidence="5">
    <location>
        <begin position="9"/>
        <end position="20"/>
    </location>
</feature>
<evidence type="ECO:0000256" key="3">
    <source>
        <dbReference type="ARBA" id="ARBA00022777"/>
    </source>
</evidence>
<dbReference type="AlphaFoldDB" id="A0A518CXI5"/>
<comment type="subunit">
    <text evidence="4">Homotetramer.</text>
</comment>
<keyword evidence="8" id="KW-1185">Reference proteome</keyword>
<evidence type="ECO:0000256" key="4">
    <source>
        <dbReference type="RuleBase" id="RU369062"/>
    </source>
</evidence>
<sequence length="281" mass="32343">MTPPNVETRSQRAGDDDHHSSHASVDTSDKAAYKRRLRDLQVQLVRFQRHAIDAGLKILVVLEGRDSAGKDGTIKRFTEHLSPRETRVVALGKPTDRDRTSWYFQRWVPHLPAGEEIVLFNRSWYNRAGVERVMGFCTEQEVSSFFKVVVPFERMLVDSGIQLFKYYLDIGRDEQEERLDERREDPLKQWKISPIDAVAVEHYDDYTAARDEMFVNTHRELTPWTVVRANDKRAARLGVIADLLHRVEAPGVDLDLGGLAPDRNVVFPYETSALTDGRLER</sequence>
<feature type="region of interest" description="Disordered" evidence="5">
    <location>
        <begin position="1"/>
        <end position="30"/>
    </location>
</feature>
<dbReference type="SUPFAM" id="SSF52540">
    <property type="entry name" value="P-loop containing nucleoside triphosphate hydrolases"/>
    <property type="match status" value="1"/>
</dbReference>
<dbReference type="Pfam" id="PF03976">
    <property type="entry name" value="PPK2"/>
    <property type="match status" value="1"/>
</dbReference>
<dbReference type="InterPro" id="IPR022488">
    <property type="entry name" value="PPK2-related"/>
</dbReference>
<organism evidence="7 8">
    <name type="scientific">Rohdeia mirabilis</name>
    <dbReference type="NCBI Taxonomy" id="2528008"/>
    <lineage>
        <taxon>Bacteria</taxon>
        <taxon>Pseudomonadati</taxon>
        <taxon>Planctomycetota</taxon>
        <taxon>Planctomycetia</taxon>
        <taxon>Planctomycetia incertae sedis</taxon>
        <taxon>Rohdeia</taxon>
    </lineage>
</organism>
<dbReference type="PANTHER" id="PTHR34383:SF1">
    <property type="entry name" value="ADP-POLYPHOSPHATE PHOSPHOTRANSFERASE"/>
    <property type="match status" value="1"/>
</dbReference>
<dbReference type="InterPro" id="IPR016898">
    <property type="entry name" value="Polyphosphate_phosphotransfera"/>
</dbReference>
<evidence type="ECO:0000256" key="1">
    <source>
        <dbReference type="ARBA" id="ARBA00009924"/>
    </source>
</evidence>
<evidence type="ECO:0000259" key="6">
    <source>
        <dbReference type="Pfam" id="PF03976"/>
    </source>
</evidence>
<dbReference type="InterPro" id="IPR022486">
    <property type="entry name" value="PPK2_PA0141"/>
</dbReference>
<proteinExistence type="inferred from homology"/>
<dbReference type="RefSeq" id="WP_145184488.1">
    <property type="nucleotide sequence ID" value="NZ_CP036290.1"/>
</dbReference>
<dbReference type="EC" id="2.7.4.-" evidence="4"/>
<evidence type="ECO:0000313" key="8">
    <source>
        <dbReference type="Proteomes" id="UP000319342"/>
    </source>
</evidence>
<name>A0A518CXI5_9BACT</name>
<evidence type="ECO:0000256" key="2">
    <source>
        <dbReference type="ARBA" id="ARBA00022679"/>
    </source>
</evidence>
<comment type="similarity">
    <text evidence="1 4">Belongs to the polyphosphate kinase 2 (PPK2) family. Class I subfamily.</text>
</comment>
<dbReference type="Gene3D" id="3.40.50.300">
    <property type="entry name" value="P-loop containing nucleotide triphosphate hydrolases"/>
    <property type="match status" value="1"/>
</dbReference>
<feature type="domain" description="Polyphosphate kinase-2-related" evidence="6">
    <location>
        <begin position="28"/>
        <end position="249"/>
    </location>
</feature>
<dbReference type="PANTHER" id="PTHR34383">
    <property type="entry name" value="POLYPHOSPHATE:AMP PHOSPHOTRANSFERASE-RELATED"/>
    <property type="match status" value="1"/>
</dbReference>
<dbReference type="Proteomes" id="UP000319342">
    <property type="component" value="Chromosome"/>
</dbReference>
<reference evidence="7 8" key="1">
    <citation type="submission" date="2019-02" db="EMBL/GenBank/DDBJ databases">
        <title>Deep-cultivation of Planctomycetes and their phenomic and genomic characterization uncovers novel biology.</title>
        <authorList>
            <person name="Wiegand S."/>
            <person name="Jogler M."/>
            <person name="Boedeker C."/>
            <person name="Pinto D."/>
            <person name="Vollmers J."/>
            <person name="Rivas-Marin E."/>
            <person name="Kohn T."/>
            <person name="Peeters S.H."/>
            <person name="Heuer A."/>
            <person name="Rast P."/>
            <person name="Oberbeckmann S."/>
            <person name="Bunk B."/>
            <person name="Jeske O."/>
            <person name="Meyerdierks A."/>
            <person name="Storesund J.E."/>
            <person name="Kallscheuer N."/>
            <person name="Luecker S."/>
            <person name="Lage O.M."/>
            <person name="Pohl T."/>
            <person name="Merkel B.J."/>
            <person name="Hornburger P."/>
            <person name="Mueller R.-W."/>
            <person name="Bruemmer F."/>
            <person name="Labrenz M."/>
            <person name="Spormann A.M."/>
            <person name="Op den Camp H."/>
            <person name="Overmann J."/>
            <person name="Amann R."/>
            <person name="Jetten M.S.M."/>
            <person name="Mascher T."/>
            <person name="Medema M.H."/>
            <person name="Devos D.P."/>
            <person name="Kaster A.-K."/>
            <person name="Ovreas L."/>
            <person name="Rohde M."/>
            <person name="Galperin M.Y."/>
            <person name="Jogler C."/>
        </authorList>
    </citation>
    <scope>NUCLEOTIDE SEQUENCE [LARGE SCALE GENOMIC DNA]</scope>
    <source>
        <strain evidence="7 8">Pla163</strain>
    </source>
</reference>
<dbReference type="GO" id="GO:0008976">
    <property type="term" value="F:polyphosphate kinase activity"/>
    <property type="evidence" value="ECO:0007669"/>
    <property type="project" value="UniProtKB-UniRule"/>
</dbReference>
<accession>A0A518CXI5</accession>
<protein>
    <recommendedName>
        <fullName evidence="4">ADP/GDP-polyphosphate phosphotransferase</fullName>
        <ecNumber evidence="4">2.7.4.-</ecNumber>
    </recommendedName>
    <alternativeName>
        <fullName evidence="4">Polyphosphate kinase PPK2</fullName>
    </alternativeName>
</protein>
<gene>
    <name evidence="7" type="ORF">Pla163_10170</name>
</gene>
<dbReference type="EMBL" id="CP036290">
    <property type="protein sequence ID" value="QDU83916.1"/>
    <property type="molecule type" value="Genomic_DNA"/>
</dbReference>
<dbReference type="InterPro" id="IPR027417">
    <property type="entry name" value="P-loop_NTPase"/>
</dbReference>
<dbReference type="PIRSF" id="PIRSF028756">
    <property type="entry name" value="PPK2_prd"/>
    <property type="match status" value="1"/>
</dbReference>
<dbReference type="NCBIfam" id="TIGR03707">
    <property type="entry name" value="PPK2_P_aer"/>
    <property type="match status" value="1"/>
</dbReference>
<comment type="function">
    <text evidence="4">Uses inorganic polyphosphate (polyP) as a donor to convert GDP to GTP or ADP to ATP.</text>
</comment>
<keyword evidence="3 4" id="KW-0418">Kinase</keyword>
<evidence type="ECO:0000256" key="5">
    <source>
        <dbReference type="SAM" id="MobiDB-lite"/>
    </source>
</evidence>
<evidence type="ECO:0000313" key="7">
    <source>
        <dbReference type="EMBL" id="QDU83916.1"/>
    </source>
</evidence>